<keyword evidence="4" id="KW-0675">Receptor</keyword>
<feature type="region of interest" description="Disordered" evidence="1">
    <location>
        <begin position="574"/>
        <end position="595"/>
    </location>
</feature>
<accession>A0A4R1L481</accession>
<dbReference type="Pfam" id="PF25183">
    <property type="entry name" value="OMP_b-brl_4"/>
    <property type="match status" value="1"/>
</dbReference>
<proteinExistence type="predicted"/>
<name>A0A4R1L481_9BACT</name>
<feature type="chain" id="PRO_5020418890" evidence="2">
    <location>
        <begin position="20"/>
        <end position="1173"/>
    </location>
</feature>
<reference evidence="4 5" key="1">
    <citation type="submission" date="2019-03" db="EMBL/GenBank/DDBJ databases">
        <title>Genomic Encyclopedia of Type Strains, Phase IV (KMG-IV): sequencing the most valuable type-strain genomes for metagenomic binning, comparative biology and taxonomic classification.</title>
        <authorList>
            <person name="Goeker M."/>
        </authorList>
    </citation>
    <scope>NUCLEOTIDE SEQUENCE [LARGE SCALE GENOMIC DNA]</scope>
    <source>
        <strain evidence="4 5">DSM 103428</strain>
    </source>
</reference>
<dbReference type="InterPro" id="IPR057601">
    <property type="entry name" value="Oar-like_b-barrel"/>
</dbReference>
<dbReference type="SUPFAM" id="SSF56935">
    <property type="entry name" value="Porins"/>
    <property type="match status" value="1"/>
</dbReference>
<evidence type="ECO:0000313" key="5">
    <source>
        <dbReference type="Proteomes" id="UP000295210"/>
    </source>
</evidence>
<sequence>MRRIRTWFALLGLVAITLAAGYAQQTSGNITGNVTDTSGAALPNATVTVTNTGTKQVRTTTTNGQGEYQVPDIYGGNYEVTVTAPGFKKFTSTGVVVHTSTVTTVNAQLTLGQVSEQVTVQADAIQTQTESPELGAVVDGRQVKQLPLNGRSFVELTQLQPGVSGANNFDTKNKGLQGGVDMSVNGNPTTNNLFLIDGVNNNDVGSNRTILIYPSNEAIAEFRMLMNDYGAQYGQASGAIISIVTRAGTNDFHGSVFYDGRNDALNPYTYLAKQNFLAAQAQGQTLPLNGKDKLRRNDWGYSVGGPIKRDKLFFFWSQEWNHEIRGRTVSACVPTAAELSGNFANPSCGEPLPNIPAQFQAPGNPYALNSTDAAASTLMKVYPNPNLASLNSNGQNWDVSLPTGLFWREENARVDFNLTPRNALMIRYTQDTWSNPAYNAGYWGDDPFPALNSSWAQPSKSMVARWTSTISSNLVNDVAFQYSNNRINITPGGTNPGLLPQITAAIPTLYPIADKTSPQGIPSVNLGSYGSGNSTSLIAPWENELDLYTIQDDMTWVKGRHTFKFGGLLAIDSKNEDTGPATSERPSIGTSDSSVAPGGFATGNNLANFLLPNNTLYFGETSTNVRAQLRWRDYEIYATDAFKLTPRLTLSYGVRYSLFPPTYQPNNQITSFQPSLYDPSKPASDACNGLWVAPGTDPCGAANKKFGTNFSSGVQGPNRALVDTNYHMFAPRVGFNWDVMGDGKTVVSAGGGEFFQRERVSRYTLVSNAPFAVNQSNYPRTVGGATPTSLTGGTASPAGGADPRAIVPNSWQWNASVQQQLAPNTILQMAYVGNRGIHLTSSYDINTIPQQNWLQASFTNGAAQTALRPFSNYSTLTWWAHNGDSVFSALEVSLNSRFRNLQLQAAYTWSHSISDILLDDSSGSLGQQSFTYYPNPGLDRGNATTNRPNIFVANATYLLPQFTGRDTLVKSTLGGWELTGITTAENGNSFTIYQGMSENTSLVDGAGAGQLNSQFQTGFTSMARPLINGNQGCTSGSHNNTIVNPNAFTLIGYQIGTIPSNYEPRGYCHGPNMVNTDFSIDKNWKVRDRATIQFRMDFFDLFNHANFLSSGGTFSPFENVNCGPINGTTGKYAACSPTNNVVTAQTATPGFGTSTALVGNAQRQIQYGIHIEF</sequence>
<dbReference type="OrthoDB" id="97893at2"/>
<evidence type="ECO:0000256" key="2">
    <source>
        <dbReference type="SAM" id="SignalP"/>
    </source>
</evidence>
<dbReference type="Gene3D" id="2.60.40.1120">
    <property type="entry name" value="Carboxypeptidase-like, regulatory domain"/>
    <property type="match status" value="1"/>
</dbReference>
<comment type="caution">
    <text evidence="4">The sequence shown here is derived from an EMBL/GenBank/DDBJ whole genome shotgun (WGS) entry which is preliminary data.</text>
</comment>
<feature type="domain" description="TonB-dependent transporter Oar-like beta-barrel" evidence="3">
    <location>
        <begin position="244"/>
        <end position="1166"/>
    </location>
</feature>
<dbReference type="SUPFAM" id="SSF49464">
    <property type="entry name" value="Carboxypeptidase regulatory domain-like"/>
    <property type="match status" value="1"/>
</dbReference>
<dbReference type="InterPro" id="IPR008969">
    <property type="entry name" value="CarboxyPept-like_regulatory"/>
</dbReference>
<dbReference type="EMBL" id="SMGK01000005">
    <property type="protein sequence ID" value="TCK71773.1"/>
    <property type="molecule type" value="Genomic_DNA"/>
</dbReference>
<feature type="compositionally biased region" description="Polar residues" evidence="1">
    <location>
        <begin position="580"/>
        <end position="594"/>
    </location>
</feature>
<protein>
    <submittedName>
        <fullName evidence="4">TonB-dependent receptor-like protein</fullName>
    </submittedName>
</protein>
<feature type="signal peptide" evidence="2">
    <location>
        <begin position="1"/>
        <end position="19"/>
    </location>
</feature>
<evidence type="ECO:0000313" key="4">
    <source>
        <dbReference type="EMBL" id="TCK71773.1"/>
    </source>
</evidence>
<organism evidence="4 5">
    <name type="scientific">Acidipila rosea</name>
    <dbReference type="NCBI Taxonomy" id="768535"/>
    <lineage>
        <taxon>Bacteria</taxon>
        <taxon>Pseudomonadati</taxon>
        <taxon>Acidobacteriota</taxon>
        <taxon>Terriglobia</taxon>
        <taxon>Terriglobales</taxon>
        <taxon>Acidobacteriaceae</taxon>
        <taxon>Acidipila</taxon>
    </lineage>
</organism>
<dbReference type="RefSeq" id="WP_131998579.1">
    <property type="nucleotide sequence ID" value="NZ_SMGK01000005.1"/>
</dbReference>
<dbReference type="AlphaFoldDB" id="A0A4R1L481"/>
<evidence type="ECO:0000256" key="1">
    <source>
        <dbReference type="SAM" id="MobiDB-lite"/>
    </source>
</evidence>
<keyword evidence="5" id="KW-1185">Reference proteome</keyword>
<evidence type="ECO:0000259" key="3">
    <source>
        <dbReference type="Pfam" id="PF25183"/>
    </source>
</evidence>
<dbReference type="Pfam" id="PF13620">
    <property type="entry name" value="CarboxypepD_reg"/>
    <property type="match status" value="1"/>
</dbReference>
<feature type="region of interest" description="Disordered" evidence="1">
    <location>
        <begin position="778"/>
        <end position="803"/>
    </location>
</feature>
<dbReference type="Proteomes" id="UP000295210">
    <property type="component" value="Unassembled WGS sequence"/>
</dbReference>
<gene>
    <name evidence="4" type="ORF">C7378_3063</name>
</gene>
<keyword evidence="2" id="KW-0732">Signal</keyword>